<name>A0A0J9SFZ7_PLAVI</name>
<organism evidence="1 2">
    <name type="scientific">Plasmodium vivax India VII</name>
    <dbReference type="NCBI Taxonomy" id="1077284"/>
    <lineage>
        <taxon>Eukaryota</taxon>
        <taxon>Sar</taxon>
        <taxon>Alveolata</taxon>
        <taxon>Apicomplexa</taxon>
        <taxon>Aconoidasida</taxon>
        <taxon>Haemosporida</taxon>
        <taxon>Plasmodiidae</taxon>
        <taxon>Plasmodium</taxon>
        <taxon>Plasmodium (Plasmodium)</taxon>
    </lineage>
</organism>
<protein>
    <submittedName>
        <fullName evidence="1">Uncharacterized protein</fullName>
    </submittedName>
</protein>
<evidence type="ECO:0000313" key="2">
    <source>
        <dbReference type="Proteomes" id="UP000053562"/>
    </source>
</evidence>
<dbReference type="EMBL" id="KQ234239">
    <property type="protein sequence ID" value="KMZ81581.1"/>
    <property type="molecule type" value="Genomic_DNA"/>
</dbReference>
<dbReference type="AlphaFoldDB" id="A0A0J9SFZ7"/>
<gene>
    <name evidence="1" type="ORF">PVIIG_04671</name>
</gene>
<accession>A0A0J9SFZ7</accession>
<evidence type="ECO:0000313" key="1">
    <source>
        <dbReference type="EMBL" id="KMZ81581.1"/>
    </source>
</evidence>
<dbReference type="Proteomes" id="UP000053562">
    <property type="component" value="Unassembled WGS sequence"/>
</dbReference>
<reference evidence="1 2" key="1">
    <citation type="submission" date="2011-08" db="EMBL/GenBank/DDBJ databases">
        <title>The Genome Sequence of Plasmodium vivax India VII.</title>
        <authorList>
            <consortium name="The Broad Institute Genome Sequencing Platform"/>
            <consortium name="The Broad Institute Genome Sequencing Center for Infectious Disease"/>
            <person name="Neafsey D."/>
            <person name="Carlton J."/>
            <person name="Barnwell J."/>
            <person name="Collins W."/>
            <person name="Escalante A."/>
            <person name="Mullikin J."/>
            <person name="Saul A."/>
            <person name="Guigo R."/>
            <person name="Camara F."/>
            <person name="Young S.K."/>
            <person name="Zeng Q."/>
            <person name="Gargeya S."/>
            <person name="Fitzgerald M."/>
            <person name="Haas B."/>
            <person name="Abouelleil A."/>
            <person name="Alvarado L."/>
            <person name="Arachchi H.M."/>
            <person name="Berlin A."/>
            <person name="Brown A."/>
            <person name="Chapman S.B."/>
            <person name="Chen Z."/>
            <person name="Dunbar C."/>
            <person name="Freedman E."/>
            <person name="Gearin G."/>
            <person name="Gellesch M."/>
            <person name="Goldberg J."/>
            <person name="Griggs A."/>
            <person name="Gujja S."/>
            <person name="Heiman D."/>
            <person name="Howarth C."/>
            <person name="Larson L."/>
            <person name="Lui A."/>
            <person name="MacDonald P.J.P."/>
            <person name="Montmayeur A."/>
            <person name="Murphy C."/>
            <person name="Neiman D."/>
            <person name="Pearson M."/>
            <person name="Priest M."/>
            <person name="Roberts A."/>
            <person name="Saif S."/>
            <person name="Shea T."/>
            <person name="Shenoy N."/>
            <person name="Sisk P."/>
            <person name="Stolte C."/>
            <person name="Sykes S."/>
            <person name="Wortman J."/>
            <person name="Nusbaum C."/>
            <person name="Birren B."/>
        </authorList>
    </citation>
    <scope>NUCLEOTIDE SEQUENCE [LARGE SCALE GENOMIC DNA]</scope>
    <source>
        <strain evidence="1 2">India VII</strain>
    </source>
</reference>
<proteinExistence type="predicted"/>
<sequence length="86" mass="10151">MNKKLRYMLSLIVFESSFRKIKLIFEKICTVLLQSYPIIVLINVIYDTDTNSISLLYDYIFCLFFSKKLLKLFNISQKLVLTLSSL</sequence>